<keyword evidence="4" id="KW-0732">Signal</keyword>
<feature type="region of interest" description="Disordered" evidence="8">
    <location>
        <begin position="125"/>
        <end position="147"/>
    </location>
</feature>
<dbReference type="Gene3D" id="1.10.760.10">
    <property type="entry name" value="Cytochrome c-like domain"/>
    <property type="match status" value="2"/>
</dbReference>
<evidence type="ECO:0000313" key="10">
    <source>
        <dbReference type="EMBL" id="ANN68356.1"/>
    </source>
</evidence>
<dbReference type="Proteomes" id="UP000091897">
    <property type="component" value="Chromosome"/>
</dbReference>
<evidence type="ECO:0000259" key="9">
    <source>
        <dbReference type="PROSITE" id="PS51007"/>
    </source>
</evidence>
<evidence type="ECO:0000313" key="13">
    <source>
        <dbReference type="Proteomes" id="UP000092213"/>
    </source>
</evidence>
<dbReference type="EMBL" id="CP016171">
    <property type="protein sequence ID" value="ANN73496.1"/>
    <property type="molecule type" value="Genomic_DNA"/>
</dbReference>
<dbReference type="PANTHER" id="PTHR30600:SF10">
    <property type="entry name" value="BLL6722 PROTEIN"/>
    <property type="match status" value="1"/>
</dbReference>
<dbReference type="GO" id="GO:0020037">
    <property type="term" value="F:heme binding"/>
    <property type="evidence" value="ECO:0007669"/>
    <property type="project" value="InterPro"/>
</dbReference>
<keyword evidence="11" id="KW-0575">Peroxidase</keyword>
<dbReference type="Proteomes" id="UP000092213">
    <property type="component" value="Chromosome"/>
</dbReference>
<dbReference type="InterPro" id="IPR004852">
    <property type="entry name" value="Di-haem_cyt_c_peroxidsae"/>
</dbReference>
<accession>A0A193FMF5</accession>
<evidence type="ECO:0000256" key="7">
    <source>
        <dbReference type="PROSITE-ProRule" id="PRU00433"/>
    </source>
</evidence>
<feature type="region of interest" description="Disordered" evidence="8">
    <location>
        <begin position="413"/>
        <end position="445"/>
    </location>
</feature>
<dbReference type="GO" id="GO:0046872">
    <property type="term" value="F:metal ion binding"/>
    <property type="evidence" value="ECO:0007669"/>
    <property type="project" value="UniProtKB-KW"/>
</dbReference>
<dbReference type="STRING" id="463025.BAU08_20980"/>
<evidence type="ECO:0000256" key="5">
    <source>
        <dbReference type="ARBA" id="ARBA00023002"/>
    </source>
</evidence>
<evidence type="ECO:0000313" key="11">
    <source>
        <dbReference type="EMBL" id="ANN73496.1"/>
    </source>
</evidence>
<keyword evidence="6 7" id="KW-0408">Iron</keyword>
<evidence type="ECO:0000256" key="4">
    <source>
        <dbReference type="ARBA" id="ARBA00022729"/>
    </source>
</evidence>
<feature type="compositionally biased region" description="Basic and acidic residues" evidence="8">
    <location>
        <begin position="435"/>
        <end position="445"/>
    </location>
</feature>
<feature type="domain" description="Cytochrome c" evidence="9">
    <location>
        <begin position="239"/>
        <end position="413"/>
    </location>
</feature>
<evidence type="ECO:0000256" key="2">
    <source>
        <dbReference type="ARBA" id="ARBA00022617"/>
    </source>
</evidence>
<evidence type="ECO:0000313" key="12">
    <source>
        <dbReference type="Proteomes" id="UP000091897"/>
    </source>
</evidence>
<dbReference type="AlphaFoldDB" id="A0A193FMF5"/>
<gene>
    <name evidence="10" type="ORF">BAU06_20450</name>
    <name evidence="11" type="ORF">BAU08_20980</name>
</gene>
<sequence>MTLALSAAGALWSHAAAQDPTRYDLGQAGPARADYPAPPVTYDRAYAKQRAADLAALGQTLFMDPRLSASGRQSCASCHSPQNHFGPPNELSVQPGGSAMSRTGVRAVPSLMYLQQVPPFNEHFVDSEEEGDNSTDAGPTGGLTWDGRVNRADSQARIPLLDPREMGNRDPAAVVASVRSAPYADTLRRLYGSHVFDDTDKAFKAISEALAYYQDTPALFFPYSSKYDAVAMGRAAFTDQEARGLRLFAAEDKGNCASCHRFSVPGTLPVFNDYGHIALGVPRNPAIADNAGPGYFDLGLCGPYRKDLAGHPEYCGLFRSPTLRNVATRKVFFHNGVFHTLREVVAFYATRDVQPERWYPRRADGTVDKFNDLPARYRDNVNMDPPFGGKPGGQPALTPQEIDDVVAFLGTLTDGYFDPAQPPDGDAQGAPESAARQHADARPRR</sequence>
<dbReference type="InterPro" id="IPR051395">
    <property type="entry name" value="Cytochrome_c_Peroxidase/MauG"/>
</dbReference>
<dbReference type="Pfam" id="PF03150">
    <property type="entry name" value="CCP_MauG"/>
    <property type="match status" value="1"/>
</dbReference>
<dbReference type="GO" id="GO:0009055">
    <property type="term" value="F:electron transfer activity"/>
    <property type="evidence" value="ECO:0007669"/>
    <property type="project" value="InterPro"/>
</dbReference>
<comment type="subcellular location">
    <subcellularLocation>
        <location evidence="1">Cell envelope</location>
    </subcellularLocation>
</comment>
<proteinExistence type="predicted"/>
<evidence type="ECO:0000256" key="1">
    <source>
        <dbReference type="ARBA" id="ARBA00004196"/>
    </source>
</evidence>
<dbReference type="GO" id="GO:0004130">
    <property type="term" value="F:cytochrome-c peroxidase activity"/>
    <property type="evidence" value="ECO:0007669"/>
    <property type="project" value="TreeGrafter"/>
</dbReference>
<dbReference type="InterPro" id="IPR009056">
    <property type="entry name" value="Cyt_c-like_dom"/>
</dbReference>
<dbReference type="KEGG" id="bbro:BAU06_20450"/>
<feature type="domain" description="Cytochrome c" evidence="9">
    <location>
        <begin position="53"/>
        <end position="165"/>
    </location>
</feature>
<keyword evidence="3 7" id="KW-0479">Metal-binding</keyword>
<dbReference type="OrthoDB" id="9805202at2"/>
<reference evidence="12 13" key="1">
    <citation type="submission" date="2016-06" db="EMBL/GenBank/DDBJ databases">
        <title>Complete genome sequences of Bordetella bronchialis and Bordetella flabilis.</title>
        <authorList>
            <person name="LiPuma J.J."/>
            <person name="Spilker T."/>
        </authorList>
    </citation>
    <scope>NUCLEOTIDE SEQUENCE [LARGE SCALE GENOMIC DNA]</scope>
    <source>
        <strain evidence="11 13">AU17976</strain>
        <strain evidence="10 12">AU3182</strain>
    </source>
</reference>
<dbReference type="EMBL" id="CP016170">
    <property type="protein sequence ID" value="ANN68356.1"/>
    <property type="molecule type" value="Genomic_DNA"/>
</dbReference>
<dbReference type="PANTHER" id="PTHR30600">
    <property type="entry name" value="CYTOCHROME C PEROXIDASE-RELATED"/>
    <property type="match status" value="1"/>
</dbReference>
<dbReference type="SUPFAM" id="SSF46626">
    <property type="entry name" value="Cytochrome c"/>
    <property type="match status" value="2"/>
</dbReference>
<evidence type="ECO:0000256" key="3">
    <source>
        <dbReference type="ARBA" id="ARBA00022723"/>
    </source>
</evidence>
<protein>
    <submittedName>
        <fullName evidence="11">Cytochrome-c peroxidase</fullName>
    </submittedName>
</protein>
<dbReference type="InterPro" id="IPR036909">
    <property type="entry name" value="Cyt_c-like_dom_sf"/>
</dbReference>
<keyword evidence="5" id="KW-0560">Oxidoreductase</keyword>
<keyword evidence="2 7" id="KW-0349">Heme</keyword>
<name>A0A193FMF5_9BORD</name>
<evidence type="ECO:0000256" key="6">
    <source>
        <dbReference type="ARBA" id="ARBA00023004"/>
    </source>
</evidence>
<organism evidence="11 13">
    <name type="scientific">Bordetella bronchialis</name>
    <dbReference type="NCBI Taxonomy" id="463025"/>
    <lineage>
        <taxon>Bacteria</taxon>
        <taxon>Pseudomonadati</taxon>
        <taxon>Pseudomonadota</taxon>
        <taxon>Betaproteobacteria</taxon>
        <taxon>Burkholderiales</taxon>
        <taxon>Alcaligenaceae</taxon>
        <taxon>Bordetella</taxon>
    </lineage>
</organism>
<evidence type="ECO:0000256" key="8">
    <source>
        <dbReference type="SAM" id="MobiDB-lite"/>
    </source>
</evidence>
<dbReference type="GO" id="GO:0030313">
    <property type="term" value="C:cell envelope"/>
    <property type="evidence" value="ECO:0007669"/>
    <property type="project" value="UniProtKB-SubCell"/>
</dbReference>
<keyword evidence="12" id="KW-1185">Reference proteome</keyword>
<dbReference type="PROSITE" id="PS51007">
    <property type="entry name" value="CYTC"/>
    <property type="match status" value="2"/>
</dbReference>